<dbReference type="GO" id="GO:0046872">
    <property type="term" value="F:metal ion binding"/>
    <property type="evidence" value="ECO:0007669"/>
    <property type="project" value="UniProtKB-KW"/>
</dbReference>
<evidence type="ECO:0000256" key="1">
    <source>
        <dbReference type="ARBA" id="ARBA00010587"/>
    </source>
</evidence>
<dbReference type="SUPFAM" id="SSF47188">
    <property type="entry name" value="Hemerythrin-like"/>
    <property type="match status" value="1"/>
</dbReference>
<dbReference type="PROSITE" id="PS00550">
    <property type="entry name" value="HEMERYTHRINS"/>
    <property type="match status" value="1"/>
</dbReference>
<dbReference type="NCBIfam" id="TIGR02481">
    <property type="entry name" value="hemeryth_dom"/>
    <property type="match status" value="1"/>
</dbReference>
<keyword evidence="4" id="KW-0408">Iron</keyword>
<keyword evidence="3" id="KW-0479">Metal-binding</keyword>
<dbReference type="STRING" id="381751.SAMN05444391_1094"/>
<dbReference type="InterPro" id="IPR050669">
    <property type="entry name" value="Hemerythrin"/>
</dbReference>
<dbReference type="Gene3D" id="1.20.120.50">
    <property type="entry name" value="Hemerythrin-like"/>
    <property type="match status" value="1"/>
</dbReference>
<evidence type="ECO:0000256" key="2">
    <source>
        <dbReference type="ARBA" id="ARBA00022621"/>
    </source>
</evidence>
<accession>A0A1M6SN57</accession>
<dbReference type="RefSeq" id="WP_079654201.1">
    <property type="nucleotide sequence ID" value="NZ_LT670846.1"/>
</dbReference>
<dbReference type="InterPro" id="IPR016131">
    <property type="entry name" value="Haemerythrin_Fe_BS"/>
</dbReference>
<keyword evidence="7" id="KW-1185">Reference proteome</keyword>
<evidence type="ECO:0000259" key="5">
    <source>
        <dbReference type="Pfam" id="PF01814"/>
    </source>
</evidence>
<dbReference type="PANTHER" id="PTHR37164">
    <property type="entry name" value="BACTERIOHEMERYTHRIN"/>
    <property type="match status" value="1"/>
</dbReference>
<evidence type="ECO:0000313" key="7">
    <source>
        <dbReference type="Proteomes" id="UP000189810"/>
    </source>
</evidence>
<organism evidence="6 7">
    <name type="scientific">Thermocrinis minervae</name>
    <dbReference type="NCBI Taxonomy" id="381751"/>
    <lineage>
        <taxon>Bacteria</taxon>
        <taxon>Pseudomonadati</taxon>
        <taxon>Aquificota</taxon>
        <taxon>Aquificia</taxon>
        <taxon>Aquificales</taxon>
        <taxon>Aquificaceae</taxon>
        <taxon>Thermocrinis</taxon>
    </lineage>
</organism>
<keyword evidence="2" id="KW-0813">Transport</keyword>
<dbReference type="InterPro" id="IPR012312">
    <property type="entry name" value="Hemerythrin-like"/>
</dbReference>
<evidence type="ECO:0000256" key="3">
    <source>
        <dbReference type="ARBA" id="ARBA00022723"/>
    </source>
</evidence>
<dbReference type="PANTHER" id="PTHR37164:SF1">
    <property type="entry name" value="BACTERIOHEMERYTHRIN"/>
    <property type="match status" value="1"/>
</dbReference>
<keyword evidence="2" id="KW-0561">Oxygen transport</keyword>
<comment type="similarity">
    <text evidence="1">Belongs to the hemerythrin family.</text>
</comment>
<evidence type="ECO:0000313" key="6">
    <source>
        <dbReference type="EMBL" id="SHK46143.1"/>
    </source>
</evidence>
<name>A0A1M6SN57_9AQUI</name>
<dbReference type="Proteomes" id="UP000189810">
    <property type="component" value="Chromosome I"/>
</dbReference>
<dbReference type="InterPro" id="IPR012827">
    <property type="entry name" value="Hemerythrin_metal-bd"/>
</dbReference>
<sequence length="127" mass="15264">MLEFPKVANAIMNALHEDEVEIIEELLQACKEGSVNRVDQLMDELFQDMEIHFSTEEEMMREFEFFAYPMHKAEHDSMRKEFKEFYTTWKENKDVGRVESFLKDRFIPWLLLHIARWDSTTAMHLGD</sequence>
<reference evidence="6 7" key="1">
    <citation type="submission" date="2016-11" db="EMBL/GenBank/DDBJ databases">
        <authorList>
            <person name="Jaros S."/>
            <person name="Januszkiewicz K."/>
            <person name="Wedrychowicz H."/>
        </authorList>
    </citation>
    <scope>NUCLEOTIDE SEQUENCE [LARGE SCALE GENOMIC DNA]</scope>
    <source>
        <strain evidence="6 7">DSM 19557</strain>
    </source>
</reference>
<protein>
    <submittedName>
        <fullName evidence="6">Hemerythrin</fullName>
    </submittedName>
</protein>
<evidence type="ECO:0000256" key="4">
    <source>
        <dbReference type="ARBA" id="ARBA00023004"/>
    </source>
</evidence>
<dbReference type="AlphaFoldDB" id="A0A1M6SN57"/>
<feature type="domain" description="Hemerythrin-like" evidence="5">
    <location>
        <begin position="10"/>
        <end position="120"/>
    </location>
</feature>
<dbReference type="CDD" id="cd12107">
    <property type="entry name" value="Hemerythrin"/>
    <property type="match status" value="1"/>
</dbReference>
<dbReference type="InterPro" id="IPR035938">
    <property type="entry name" value="Hemerythrin-like_sf"/>
</dbReference>
<dbReference type="EMBL" id="LT670846">
    <property type="protein sequence ID" value="SHK46143.1"/>
    <property type="molecule type" value="Genomic_DNA"/>
</dbReference>
<proteinExistence type="inferred from homology"/>
<dbReference type="OrthoDB" id="9774644at2"/>
<dbReference type="GO" id="GO:0005344">
    <property type="term" value="F:oxygen carrier activity"/>
    <property type="evidence" value="ECO:0007669"/>
    <property type="project" value="UniProtKB-KW"/>
</dbReference>
<gene>
    <name evidence="6" type="ORF">SAMN05444391_1094</name>
</gene>
<dbReference type="Pfam" id="PF01814">
    <property type="entry name" value="Hemerythrin"/>
    <property type="match status" value="1"/>
</dbReference>